<dbReference type="AlphaFoldDB" id="I1NU31"/>
<accession>I1NU31</accession>
<keyword evidence="2" id="KW-1185">Reference proteome</keyword>
<reference evidence="1 2" key="2">
    <citation type="submission" date="2018-04" db="EMBL/GenBank/DDBJ databases">
        <title>OglaRS2 (Oryza glaberrima Reference Sequence Version 2).</title>
        <authorList>
            <person name="Zhang J."/>
            <person name="Kudrna D."/>
            <person name="Lee S."/>
            <person name="Talag J."/>
            <person name="Rajasekar S."/>
            <person name="Wing R.A."/>
        </authorList>
    </citation>
    <scope>NUCLEOTIDE SEQUENCE [LARGE SCALE GENOMIC DNA]</scope>
    <source>
        <strain evidence="1 2">cv. IRGC 96717</strain>
    </source>
</reference>
<dbReference type="Gramene" id="ORGLA01G0337100.1">
    <property type="protein sequence ID" value="ORGLA01G0337100.1"/>
    <property type="gene ID" value="ORGLA01G0337100"/>
</dbReference>
<organism evidence="1 2">
    <name type="scientific">Oryza glaberrima</name>
    <name type="common">African rice</name>
    <dbReference type="NCBI Taxonomy" id="4538"/>
    <lineage>
        <taxon>Eukaryota</taxon>
        <taxon>Viridiplantae</taxon>
        <taxon>Streptophyta</taxon>
        <taxon>Embryophyta</taxon>
        <taxon>Tracheophyta</taxon>
        <taxon>Spermatophyta</taxon>
        <taxon>Magnoliopsida</taxon>
        <taxon>Liliopsida</taxon>
        <taxon>Poales</taxon>
        <taxon>Poaceae</taxon>
        <taxon>BOP clade</taxon>
        <taxon>Oryzoideae</taxon>
        <taxon>Oryzeae</taxon>
        <taxon>Oryzinae</taxon>
        <taxon>Oryza</taxon>
    </lineage>
</organism>
<sequence length="102" mass="11549">MLGPSTKYEPVILSCHENPFWLAPKLTKTMREQCTWQSHQQVEYHKCRIKLCTRAGTQIKKSGQDPKGSKGIPDFQPLACTYQRHKCLCLLLCCSLGLAALL</sequence>
<dbReference type="Proteomes" id="UP000007306">
    <property type="component" value="Chromosome 1"/>
</dbReference>
<reference evidence="1" key="1">
    <citation type="submission" date="2015-06" db="UniProtKB">
        <authorList>
            <consortium name="EnsemblPlants"/>
        </authorList>
    </citation>
    <scope>IDENTIFICATION</scope>
</reference>
<protein>
    <submittedName>
        <fullName evidence="1">Uncharacterized protein</fullName>
    </submittedName>
</protein>
<evidence type="ECO:0000313" key="1">
    <source>
        <dbReference type="EnsemblPlants" id="ORGLA01G0337100.1"/>
    </source>
</evidence>
<dbReference type="EnsemblPlants" id="ORGLA01G0337100.1">
    <property type="protein sequence ID" value="ORGLA01G0337100.1"/>
    <property type="gene ID" value="ORGLA01G0337100"/>
</dbReference>
<evidence type="ECO:0000313" key="2">
    <source>
        <dbReference type="Proteomes" id="UP000007306"/>
    </source>
</evidence>
<dbReference type="HOGENOM" id="CLU_2281848_0_0_1"/>
<proteinExistence type="predicted"/>
<name>I1NU31_ORYGL</name>